<dbReference type="InParanoid" id="F2UKC3"/>
<keyword evidence="2" id="KW-1185">Reference proteome</keyword>
<dbReference type="GeneID" id="16071016"/>
<dbReference type="Proteomes" id="UP000007799">
    <property type="component" value="Unassembled WGS sequence"/>
</dbReference>
<name>F2UKC3_SALR5</name>
<proteinExistence type="predicted"/>
<protein>
    <submittedName>
        <fullName evidence="1">Uncharacterized protein</fullName>
    </submittedName>
</protein>
<gene>
    <name evidence="1" type="ORF">PTSG_12769</name>
</gene>
<dbReference type="EMBL" id="GL832978">
    <property type="protein sequence ID" value="EGD77572.1"/>
    <property type="molecule type" value="Genomic_DNA"/>
</dbReference>
<organism evidence="2">
    <name type="scientific">Salpingoeca rosetta (strain ATCC 50818 / BSB-021)</name>
    <dbReference type="NCBI Taxonomy" id="946362"/>
    <lineage>
        <taxon>Eukaryota</taxon>
        <taxon>Choanoflagellata</taxon>
        <taxon>Craspedida</taxon>
        <taxon>Salpingoecidae</taxon>
        <taxon>Salpingoeca</taxon>
    </lineage>
</organism>
<evidence type="ECO:0000313" key="2">
    <source>
        <dbReference type="Proteomes" id="UP000007799"/>
    </source>
</evidence>
<reference evidence="1" key="1">
    <citation type="submission" date="2009-08" db="EMBL/GenBank/DDBJ databases">
        <title>Annotation of Salpingoeca rosetta.</title>
        <authorList>
            <consortium name="The Broad Institute Genome Sequencing Platform"/>
            <person name="Russ C."/>
            <person name="Cuomo C."/>
            <person name="Burger G."/>
            <person name="Gray M.W."/>
            <person name="Holland P.W.H."/>
            <person name="King N."/>
            <person name="Lang F.B.F."/>
            <person name="Roger A.J."/>
            <person name="Ruiz-Trillo I."/>
            <person name="Young S.K."/>
            <person name="Zeng Q."/>
            <person name="Gargeya S."/>
            <person name="Alvarado L."/>
            <person name="Berlin A."/>
            <person name="Chapman S.B."/>
            <person name="Chen Z."/>
            <person name="Freedman E."/>
            <person name="Gellesch M."/>
            <person name="Goldberg J."/>
            <person name="Griggs A."/>
            <person name="Gujja S."/>
            <person name="Heilman E."/>
            <person name="Heiman D."/>
            <person name="Howarth C."/>
            <person name="Mehta T."/>
            <person name="Neiman D."/>
            <person name="Pearson M."/>
            <person name="Roberts A."/>
            <person name="Saif S."/>
            <person name="Shea T."/>
            <person name="Shenoy N."/>
            <person name="Sisk P."/>
            <person name="Stolte C."/>
            <person name="Sykes S."/>
            <person name="White J."/>
            <person name="Yandava C."/>
            <person name="Haas B."/>
            <person name="Nusbaum C."/>
            <person name="Birren B."/>
        </authorList>
    </citation>
    <scope>NUCLEOTIDE SEQUENCE [LARGE SCALE GENOMIC DNA]</scope>
    <source>
        <strain evidence="1">ATCC 50818</strain>
    </source>
</reference>
<evidence type="ECO:0000313" key="1">
    <source>
        <dbReference type="EMBL" id="EGD77572.1"/>
    </source>
</evidence>
<dbReference type="KEGG" id="sre:PTSG_12769"/>
<dbReference type="AlphaFoldDB" id="F2UKC3"/>
<dbReference type="RefSeq" id="XP_004990460.1">
    <property type="nucleotide sequence ID" value="XM_004990403.1"/>
</dbReference>
<sequence length="160" mass="18225">MCDCSFDWRKHRKTQRQTSCRTHTPISSNPLCWLRRCDSPFPSFIHPFALPSPLSPNCHQPNRHRVASHLSLTVSTTTTRVVICFLPSPLPLFLFRSNCLLRNRPPPPKMPFTVGGRKAVSKIHAMLMRHSKSLVIMSSLSEEDMRQLDDAIKTTSSNSE</sequence>
<accession>F2UKC3</accession>